<gene>
    <name evidence="1" type="ORF">JJB74_00165</name>
</gene>
<dbReference type="RefSeq" id="WP_200589459.1">
    <property type="nucleotide sequence ID" value="NZ_JAEPBG010000001.1"/>
</dbReference>
<reference evidence="1" key="1">
    <citation type="submission" date="2021-01" db="EMBL/GenBank/DDBJ databases">
        <title>Genome sequence of strain Noviherbaspirillum sp. DKR-6.</title>
        <authorList>
            <person name="Chaudhary D.K."/>
        </authorList>
    </citation>
    <scope>NUCLEOTIDE SEQUENCE</scope>
    <source>
        <strain evidence="1">DKR-6</strain>
    </source>
</reference>
<dbReference type="EMBL" id="JAEPBG010000001">
    <property type="protein sequence ID" value="MBK4733030.1"/>
    <property type="molecule type" value="Genomic_DNA"/>
</dbReference>
<protein>
    <submittedName>
        <fullName evidence="1">Uncharacterized protein</fullName>
    </submittedName>
</protein>
<accession>A0A934W4N9</accession>
<dbReference type="Proteomes" id="UP000622890">
    <property type="component" value="Unassembled WGS sequence"/>
</dbReference>
<evidence type="ECO:0000313" key="2">
    <source>
        <dbReference type="Proteomes" id="UP000622890"/>
    </source>
</evidence>
<sequence length="108" mass="12025">MESAQREVQVCEPAADSVKAFQALLAKHRLGYLIVWTSAGWHKHGVIRVFPLTENGALDTRHLVFAEEFTRSNSSWGVADRVLGRVRTGSPKHRAILALLASLSNRFD</sequence>
<comment type="caution">
    <text evidence="1">The sequence shown here is derived from an EMBL/GenBank/DDBJ whole genome shotgun (WGS) entry which is preliminary data.</text>
</comment>
<name>A0A934W4N9_9BURK</name>
<proteinExistence type="predicted"/>
<evidence type="ECO:0000313" key="1">
    <source>
        <dbReference type="EMBL" id="MBK4733030.1"/>
    </source>
</evidence>
<organism evidence="1 2">
    <name type="scientific">Noviherbaspirillum pedocola</name>
    <dbReference type="NCBI Taxonomy" id="2801341"/>
    <lineage>
        <taxon>Bacteria</taxon>
        <taxon>Pseudomonadati</taxon>
        <taxon>Pseudomonadota</taxon>
        <taxon>Betaproteobacteria</taxon>
        <taxon>Burkholderiales</taxon>
        <taxon>Oxalobacteraceae</taxon>
        <taxon>Noviherbaspirillum</taxon>
    </lineage>
</organism>
<dbReference type="AlphaFoldDB" id="A0A934W4N9"/>
<keyword evidence="2" id="KW-1185">Reference proteome</keyword>